<sequence length="415" mass="48451">MCSKTRKAGYERDVQQPVLEILGIINRETPRSVTDKNYDSKYPWFWCLRHRRISEHVLGASIMVILFDVHINEYGQRESDVVDLVWDLDFRCRNGETTPPSLKRVRVWASDRVTTCFEETKTKRGIQVLINKAQLYLSQCLGPDKNSMASACNRAIPTERHPSLGEDSAKKFIWDRNMVYALIEEYKKRVSEFENPSYKKRRLWSKIAHAMRVRGFKMLTDEMCDIKWRNLKKTFKEIYFGKRSTVKWEYYNVLKHIFEKDMSYSNFGAVHRRPLLAKKTLNKKTLAEAMEVEPHSYIIDDSQEGLEEGEISANETQTVIQIFRQGLLQGKVSDKKNFLGTSTLKLECMYTGKRETGTNLKIEMKERKWWGKLQAQCYSILGATNIVCFRECELTLQRCASPTLDPVSFRPNVTT</sequence>
<proteinExistence type="predicted"/>
<evidence type="ECO:0000313" key="2">
    <source>
        <dbReference type="EMBL" id="CAD7437745.1"/>
    </source>
</evidence>
<accession>A0A7R9EP70</accession>
<dbReference type="InterPro" id="IPR044822">
    <property type="entry name" value="Myb_DNA-bind_4"/>
</dbReference>
<protein>
    <recommendedName>
        <fullName evidence="1">Myb/SANT-like DNA-binding domain-containing protein</fullName>
    </recommendedName>
</protein>
<organism evidence="2">
    <name type="scientific">Timema bartmani</name>
    <dbReference type="NCBI Taxonomy" id="61472"/>
    <lineage>
        <taxon>Eukaryota</taxon>
        <taxon>Metazoa</taxon>
        <taxon>Ecdysozoa</taxon>
        <taxon>Arthropoda</taxon>
        <taxon>Hexapoda</taxon>
        <taxon>Insecta</taxon>
        <taxon>Pterygota</taxon>
        <taxon>Neoptera</taxon>
        <taxon>Polyneoptera</taxon>
        <taxon>Phasmatodea</taxon>
        <taxon>Timematodea</taxon>
        <taxon>Timematoidea</taxon>
        <taxon>Timematidae</taxon>
        <taxon>Timema</taxon>
    </lineage>
</organism>
<feature type="domain" description="Myb/SANT-like DNA-binding" evidence="1">
    <location>
        <begin position="174"/>
        <end position="256"/>
    </location>
</feature>
<dbReference type="Gene3D" id="1.10.10.60">
    <property type="entry name" value="Homeodomain-like"/>
    <property type="match status" value="1"/>
</dbReference>
<dbReference type="Pfam" id="PF13837">
    <property type="entry name" value="Myb_DNA-bind_4"/>
    <property type="match status" value="1"/>
</dbReference>
<dbReference type="EMBL" id="OD564311">
    <property type="protein sequence ID" value="CAD7437745.1"/>
    <property type="molecule type" value="Genomic_DNA"/>
</dbReference>
<evidence type="ECO:0000259" key="1">
    <source>
        <dbReference type="Pfam" id="PF13837"/>
    </source>
</evidence>
<name>A0A7R9EP70_9NEOP</name>
<gene>
    <name evidence="2" type="ORF">TBIB3V08_LOCUS350</name>
</gene>
<dbReference type="AlphaFoldDB" id="A0A7R9EP70"/>
<reference evidence="2" key="1">
    <citation type="submission" date="2020-11" db="EMBL/GenBank/DDBJ databases">
        <authorList>
            <person name="Tran Van P."/>
        </authorList>
    </citation>
    <scope>NUCLEOTIDE SEQUENCE</scope>
</reference>